<dbReference type="EMBL" id="JAIWYP010000016">
    <property type="protein sequence ID" value="KAH3694173.1"/>
    <property type="molecule type" value="Genomic_DNA"/>
</dbReference>
<proteinExistence type="predicted"/>
<gene>
    <name evidence="2" type="ORF">DPMN_081612</name>
</gene>
<organism evidence="2 3">
    <name type="scientific">Dreissena polymorpha</name>
    <name type="common">Zebra mussel</name>
    <name type="synonym">Mytilus polymorpha</name>
    <dbReference type="NCBI Taxonomy" id="45954"/>
    <lineage>
        <taxon>Eukaryota</taxon>
        <taxon>Metazoa</taxon>
        <taxon>Spiralia</taxon>
        <taxon>Lophotrochozoa</taxon>
        <taxon>Mollusca</taxon>
        <taxon>Bivalvia</taxon>
        <taxon>Autobranchia</taxon>
        <taxon>Heteroconchia</taxon>
        <taxon>Euheterodonta</taxon>
        <taxon>Imparidentia</taxon>
        <taxon>Neoheterodontei</taxon>
        <taxon>Myida</taxon>
        <taxon>Dreissenoidea</taxon>
        <taxon>Dreissenidae</taxon>
        <taxon>Dreissena</taxon>
    </lineage>
</organism>
<evidence type="ECO:0000256" key="1">
    <source>
        <dbReference type="SAM" id="MobiDB-lite"/>
    </source>
</evidence>
<evidence type="ECO:0000313" key="3">
    <source>
        <dbReference type="Proteomes" id="UP000828390"/>
    </source>
</evidence>
<reference evidence="2" key="1">
    <citation type="journal article" date="2019" name="bioRxiv">
        <title>The Genome of the Zebra Mussel, Dreissena polymorpha: A Resource for Invasive Species Research.</title>
        <authorList>
            <person name="McCartney M.A."/>
            <person name="Auch B."/>
            <person name="Kono T."/>
            <person name="Mallez S."/>
            <person name="Zhang Y."/>
            <person name="Obille A."/>
            <person name="Becker A."/>
            <person name="Abrahante J.E."/>
            <person name="Garbe J."/>
            <person name="Badalamenti J.P."/>
            <person name="Herman A."/>
            <person name="Mangelson H."/>
            <person name="Liachko I."/>
            <person name="Sullivan S."/>
            <person name="Sone E.D."/>
            <person name="Koren S."/>
            <person name="Silverstein K.A.T."/>
            <person name="Beckman K.B."/>
            <person name="Gohl D.M."/>
        </authorList>
    </citation>
    <scope>NUCLEOTIDE SEQUENCE</scope>
    <source>
        <strain evidence="2">Duluth1</strain>
        <tissue evidence="2">Whole animal</tissue>
    </source>
</reference>
<feature type="region of interest" description="Disordered" evidence="1">
    <location>
        <begin position="194"/>
        <end position="218"/>
    </location>
</feature>
<feature type="region of interest" description="Disordered" evidence="1">
    <location>
        <begin position="253"/>
        <end position="283"/>
    </location>
</feature>
<feature type="compositionally biased region" description="Basic and acidic residues" evidence="1">
    <location>
        <begin position="264"/>
        <end position="283"/>
    </location>
</feature>
<evidence type="ECO:0000313" key="2">
    <source>
        <dbReference type="EMBL" id="KAH3694173.1"/>
    </source>
</evidence>
<comment type="caution">
    <text evidence="2">The sequence shown here is derived from an EMBL/GenBank/DDBJ whole genome shotgun (WGS) entry which is preliminary data.</text>
</comment>
<accession>A0A9D3Y5B1</accession>
<name>A0A9D3Y5B1_DREPO</name>
<dbReference type="AlphaFoldDB" id="A0A9D3Y5B1"/>
<sequence>MQADTQQTRSPHNRPSCNIEEEVLTTFGLDSQSSLRRTSSGLADLGCDSLSYIDKIEKIQKQSTRFITGDYYTKTPGCVTDMLKSMKIPPLQERRKANRLIFFFKVVEGLVPVMPSQDFLTPLTLGLTTLSPRCAYAERRYDPGDLTEAYQAVKELQRCRAIITESPVVGAIKLHLKSQSKQCTDVSSAIPSTSGLQVKRKQPPVEEVVSSDSDDSDIAESDKCIMCKLFYPPCTDTKLSFINIVKWGSQQPGPTRPYGATVIGKERERGREGGREGREGART</sequence>
<dbReference type="Proteomes" id="UP000828390">
    <property type="component" value="Unassembled WGS sequence"/>
</dbReference>
<protein>
    <submittedName>
        <fullName evidence="2">Uncharacterized protein</fullName>
    </submittedName>
</protein>
<keyword evidence="3" id="KW-1185">Reference proteome</keyword>
<reference evidence="2" key="2">
    <citation type="submission" date="2020-11" db="EMBL/GenBank/DDBJ databases">
        <authorList>
            <person name="McCartney M.A."/>
            <person name="Auch B."/>
            <person name="Kono T."/>
            <person name="Mallez S."/>
            <person name="Becker A."/>
            <person name="Gohl D.M."/>
            <person name="Silverstein K.A.T."/>
            <person name="Koren S."/>
            <person name="Bechman K.B."/>
            <person name="Herman A."/>
            <person name="Abrahante J.E."/>
            <person name="Garbe J."/>
        </authorList>
    </citation>
    <scope>NUCLEOTIDE SEQUENCE</scope>
    <source>
        <strain evidence="2">Duluth1</strain>
        <tissue evidence="2">Whole animal</tissue>
    </source>
</reference>